<dbReference type="InterPro" id="IPR017900">
    <property type="entry name" value="4Fe4S_Fe_S_CS"/>
</dbReference>
<comment type="subcellular location">
    <subcellularLocation>
        <location evidence="8">Cell membrane</location>
        <topology evidence="8">Peripheral membrane protein</topology>
    </subcellularLocation>
</comment>
<keyword evidence="4 8" id="KW-0677">Repeat</keyword>
<feature type="domain" description="4Fe-4S ferredoxin-type" evidence="9">
    <location>
        <begin position="359"/>
        <end position="389"/>
    </location>
</feature>
<evidence type="ECO:0000256" key="5">
    <source>
        <dbReference type="ARBA" id="ARBA00022982"/>
    </source>
</evidence>
<dbReference type="AlphaFoldDB" id="A0A2J6WF48"/>
<dbReference type="GO" id="GO:0046872">
    <property type="term" value="F:metal ion binding"/>
    <property type="evidence" value="ECO:0007669"/>
    <property type="project" value="UniProtKB-KW"/>
</dbReference>
<feature type="binding site" evidence="8">
    <location>
        <position position="411"/>
    </location>
    <ligand>
        <name>[4Fe-4S] cluster</name>
        <dbReference type="ChEBI" id="CHEBI:49883"/>
        <label>2</label>
    </ligand>
</feature>
<evidence type="ECO:0000256" key="3">
    <source>
        <dbReference type="ARBA" id="ARBA00022723"/>
    </source>
</evidence>
<evidence type="ECO:0000313" key="11">
    <source>
        <dbReference type="Proteomes" id="UP000237040"/>
    </source>
</evidence>
<sequence length="470" mass="50881">MKVFTYSPGGIHPDESKLTKDLSFEVFKSPPIAVIPLQQHTGAPNNPLVQVGDYVKVGQKIGDSTQPVSAPVHATVSGKVIAIEERLCPTGAKIKSVIIENDYKDEWVELSPRKSFEDLPSEELVKIIREHGIVGLGGAAFPTSVKLTPPKDKVIDTIIGNGAECEPYLTVDHRNMLEYPEKVITGILIEMKITGAKKGIIAVEENKLDAANVLENKIKEMGLNNVEVVLVKTKYPQGGEKQLIKAVLKREVPSGGLPLDVGVVVQNVGTLKAITEAVLEDKPLIERGVTISGNAVSKPGNYIIRIGTPASFIIDTLGLNRKLRKLIFGGPMTGIAQPTVDVPVIKGTSGILMFGDEALEMAPQEESPCIRCASCVDSCPMGLMPVLIDHASRKNDLKTAETLHALDCIECGVCSYVCPAKRHLTENIKSVKQAIIKQRKIEAAKQAAFEKLKAQKMKEKENSPKEVQNG</sequence>
<dbReference type="EC" id="7.-.-.-" evidence="8"/>
<feature type="binding site" evidence="8">
    <location>
        <position position="408"/>
    </location>
    <ligand>
        <name>[4Fe-4S] cluster</name>
        <dbReference type="ChEBI" id="CHEBI:49883"/>
        <label>2</label>
    </ligand>
</feature>
<dbReference type="Proteomes" id="UP000237040">
    <property type="component" value="Unassembled WGS sequence"/>
</dbReference>
<dbReference type="InterPro" id="IPR037225">
    <property type="entry name" value="Nuo51_FMN-bd_sf"/>
</dbReference>
<organism evidence="10 11">
    <name type="scientific">Caldisericum exile</name>
    <dbReference type="NCBI Taxonomy" id="693075"/>
    <lineage>
        <taxon>Bacteria</taxon>
        <taxon>Pseudomonadati</taxon>
        <taxon>Caldisericota/Cryosericota group</taxon>
        <taxon>Caldisericota</taxon>
        <taxon>Caldisericia</taxon>
        <taxon>Caldisericales</taxon>
        <taxon>Caldisericaceae</taxon>
        <taxon>Caldisericum</taxon>
    </lineage>
</organism>
<feature type="binding site" evidence="8">
    <location>
        <position position="372"/>
    </location>
    <ligand>
        <name>[4Fe-4S] cluster</name>
        <dbReference type="ChEBI" id="CHEBI:49883"/>
        <label>1</label>
    </ligand>
</feature>
<feature type="binding site" evidence="8">
    <location>
        <position position="414"/>
    </location>
    <ligand>
        <name>[4Fe-4S] cluster</name>
        <dbReference type="ChEBI" id="CHEBI:49883"/>
        <label>2</label>
    </ligand>
</feature>
<dbReference type="Gene3D" id="3.30.70.20">
    <property type="match status" value="1"/>
</dbReference>
<dbReference type="InterPro" id="IPR026902">
    <property type="entry name" value="RnfC_N"/>
</dbReference>
<dbReference type="NCBIfam" id="NF003454">
    <property type="entry name" value="PRK05035.1"/>
    <property type="match status" value="1"/>
</dbReference>
<keyword evidence="8" id="KW-1278">Translocase</keyword>
<dbReference type="PANTHER" id="PTHR43034">
    <property type="entry name" value="ION-TRANSLOCATING OXIDOREDUCTASE COMPLEX SUBUNIT C"/>
    <property type="match status" value="1"/>
</dbReference>
<keyword evidence="7 8" id="KW-0411">Iron-sulfur</keyword>
<dbReference type="NCBIfam" id="TIGR01945">
    <property type="entry name" value="rnfC"/>
    <property type="match status" value="1"/>
</dbReference>
<dbReference type="EMBL" id="PNIL01000027">
    <property type="protein sequence ID" value="PMP68139.1"/>
    <property type="molecule type" value="Genomic_DNA"/>
</dbReference>
<comment type="function">
    <text evidence="8">Part of a membrane-bound complex that couples electron transfer with translocation of ions across the membrane.</text>
</comment>
<evidence type="ECO:0000256" key="7">
    <source>
        <dbReference type="ARBA" id="ARBA00023014"/>
    </source>
</evidence>
<gene>
    <name evidence="8" type="primary">rnfC</name>
    <name evidence="10" type="ORF">C0189_01795</name>
</gene>
<dbReference type="Pfam" id="PF01512">
    <property type="entry name" value="Complex1_51K"/>
    <property type="match status" value="1"/>
</dbReference>
<dbReference type="PANTHER" id="PTHR43034:SF2">
    <property type="entry name" value="ION-TRANSLOCATING OXIDOREDUCTASE COMPLEX SUBUNIT C"/>
    <property type="match status" value="1"/>
</dbReference>
<dbReference type="InterPro" id="IPR017896">
    <property type="entry name" value="4Fe4S_Fe-S-bd"/>
</dbReference>
<feature type="binding site" evidence="8">
    <location>
        <position position="379"/>
    </location>
    <ligand>
        <name>[4Fe-4S] cluster</name>
        <dbReference type="ChEBI" id="CHEBI:49883"/>
        <label>2</label>
    </ligand>
</feature>
<evidence type="ECO:0000256" key="1">
    <source>
        <dbReference type="ARBA" id="ARBA00022448"/>
    </source>
</evidence>
<evidence type="ECO:0000259" key="9">
    <source>
        <dbReference type="PROSITE" id="PS51379"/>
    </source>
</evidence>
<feature type="binding site" evidence="8">
    <location>
        <position position="375"/>
    </location>
    <ligand>
        <name>[4Fe-4S] cluster</name>
        <dbReference type="ChEBI" id="CHEBI:49883"/>
        <label>1</label>
    </ligand>
</feature>
<keyword evidence="1 8" id="KW-0813">Transport</keyword>
<evidence type="ECO:0000256" key="6">
    <source>
        <dbReference type="ARBA" id="ARBA00023004"/>
    </source>
</evidence>
<keyword evidence="2 8" id="KW-0004">4Fe-4S</keyword>
<keyword evidence="8" id="KW-0472">Membrane</keyword>
<protein>
    <recommendedName>
        <fullName evidence="8">Ion-translocating oxidoreductase complex subunit C</fullName>
        <ecNumber evidence="8">7.-.-.-</ecNumber>
    </recommendedName>
    <alternativeName>
        <fullName evidence="8">Rnf electron transport complex subunit C</fullName>
    </alternativeName>
</protein>
<feature type="binding site" evidence="8">
    <location>
        <position position="418"/>
    </location>
    <ligand>
        <name>[4Fe-4S] cluster</name>
        <dbReference type="ChEBI" id="CHEBI:49883"/>
        <label>1</label>
    </ligand>
</feature>
<keyword evidence="6 8" id="KW-0408">Iron</keyword>
<dbReference type="GO" id="GO:0022900">
    <property type="term" value="P:electron transport chain"/>
    <property type="evidence" value="ECO:0007669"/>
    <property type="project" value="UniProtKB-UniRule"/>
</dbReference>
<dbReference type="PROSITE" id="PS00198">
    <property type="entry name" value="4FE4S_FER_1"/>
    <property type="match status" value="1"/>
</dbReference>
<feature type="binding site" evidence="8">
    <location>
        <position position="369"/>
    </location>
    <ligand>
        <name>[4Fe-4S] cluster</name>
        <dbReference type="ChEBI" id="CHEBI:49883"/>
        <label>1</label>
    </ligand>
</feature>
<accession>A0A2J6WF48</accession>
<keyword evidence="3 8" id="KW-0479">Metal-binding</keyword>
<dbReference type="Gene3D" id="3.40.50.11540">
    <property type="entry name" value="NADH-ubiquinone oxidoreductase 51kDa subunit"/>
    <property type="match status" value="1"/>
</dbReference>
<evidence type="ECO:0000256" key="4">
    <source>
        <dbReference type="ARBA" id="ARBA00022737"/>
    </source>
</evidence>
<comment type="subunit">
    <text evidence="8">The complex is composed of six subunits: RnfA, RnfB, RnfC, RnfD, RnfE and RnfG.</text>
</comment>
<dbReference type="GO" id="GO:0051539">
    <property type="term" value="F:4 iron, 4 sulfur cluster binding"/>
    <property type="evidence" value="ECO:0007669"/>
    <property type="project" value="UniProtKB-KW"/>
</dbReference>
<comment type="similarity">
    <text evidence="8">Belongs to the 4Fe4S bacterial-type ferredoxin family. RnfC subfamily.</text>
</comment>
<dbReference type="GO" id="GO:0009055">
    <property type="term" value="F:electron transfer activity"/>
    <property type="evidence" value="ECO:0007669"/>
    <property type="project" value="InterPro"/>
</dbReference>
<comment type="cofactor">
    <cofactor evidence="8">
        <name>[4Fe-4S] cluster</name>
        <dbReference type="ChEBI" id="CHEBI:49883"/>
    </cofactor>
    <text evidence="8">Binds 2 [4Fe-4S] clusters per subunit.</text>
</comment>
<dbReference type="GO" id="GO:0005886">
    <property type="term" value="C:plasma membrane"/>
    <property type="evidence" value="ECO:0007669"/>
    <property type="project" value="UniProtKB-SubCell"/>
</dbReference>
<dbReference type="SUPFAM" id="SSF142019">
    <property type="entry name" value="Nqo1 FMN-binding domain-like"/>
    <property type="match status" value="1"/>
</dbReference>
<keyword evidence="5 8" id="KW-0249">Electron transport</keyword>
<dbReference type="InterPro" id="IPR011538">
    <property type="entry name" value="Nuo51_FMN-bd"/>
</dbReference>
<keyword evidence="8" id="KW-1003">Cell membrane</keyword>
<dbReference type="InterPro" id="IPR010208">
    <property type="entry name" value="Ion_transpt_RnfC/RsxC"/>
</dbReference>
<name>A0A2J6WF48_9BACT</name>
<dbReference type="PROSITE" id="PS51379">
    <property type="entry name" value="4FE4S_FER_2"/>
    <property type="match status" value="2"/>
</dbReference>
<evidence type="ECO:0000256" key="2">
    <source>
        <dbReference type="ARBA" id="ARBA00022485"/>
    </source>
</evidence>
<dbReference type="SUPFAM" id="SSF46548">
    <property type="entry name" value="alpha-helical ferredoxin"/>
    <property type="match status" value="1"/>
</dbReference>
<dbReference type="HAMAP" id="MF_00461">
    <property type="entry name" value="RsxC_RnfC"/>
    <property type="match status" value="1"/>
</dbReference>
<evidence type="ECO:0000256" key="8">
    <source>
        <dbReference type="HAMAP-Rule" id="MF_00461"/>
    </source>
</evidence>
<feature type="domain" description="4Fe-4S ferredoxin-type" evidence="9">
    <location>
        <begin position="399"/>
        <end position="429"/>
    </location>
</feature>
<evidence type="ECO:0000313" key="10">
    <source>
        <dbReference type="EMBL" id="PMP68139.1"/>
    </source>
</evidence>
<proteinExistence type="inferred from homology"/>
<reference evidence="10 11" key="1">
    <citation type="submission" date="2018-01" db="EMBL/GenBank/DDBJ databases">
        <title>Metagenomic assembled genomes from two thermal pools in the Uzon Caldera, Kamchatka, Russia.</title>
        <authorList>
            <person name="Wilkins L."/>
            <person name="Ettinger C."/>
        </authorList>
    </citation>
    <scope>NUCLEOTIDE SEQUENCE [LARGE SCALE GENOMIC DNA]</scope>
    <source>
        <strain evidence="10">ZAV-07</strain>
    </source>
</reference>
<dbReference type="Pfam" id="PF13375">
    <property type="entry name" value="RnfC_N"/>
    <property type="match status" value="1"/>
</dbReference>
<dbReference type="Pfam" id="PF12838">
    <property type="entry name" value="Fer4_7"/>
    <property type="match status" value="1"/>
</dbReference>
<comment type="caution">
    <text evidence="10">The sequence shown here is derived from an EMBL/GenBank/DDBJ whole genome shotgun (WGS) entry which is preliminary data.</text>
</comment>